<evidence type="ECO:0000256" key="6">
    <source>
        <dbReference type="RuleBase" id="RU363041"/>
    </source>
</evidence>
<evidence type="ECO:0000313" key="9">
    <source>
        <dbReference type="Proteomes" id="UP000646877"/>
    </source>
</evidence>
<comment type="subcellular location">
    <subcellularLocation>
        <location evidence="6">Cell membrane</location>
        <topology evidence="6">Multi-pass membrane protein</topology>
    </subcellularLocation>
    <subcellularLocation>
        <location evidence="1">Membrane</location>
        <topology evidence="1">Multi-pass membrane protein</topology>
    </subcellularLocation>
</comment>
<evidence type="ECO:0000313" key="7">
    <source>
        <dbReference type="EMBL" id="NLR20681.1"/>
    </source>
</evidence>
<keyword evidence="3 6" id="KW-0812">Transmembrane</keyword>
<accession>A0A8I2H033</accession>
<keyword evidence="5 6" id="KW-0472">Membrane</keyword>
<keyword evidence="6" id="KW-1003">Cell membrane</keyword>
<proteinExistence type="inferred from homology"/>
<evidence type="ECO:0000256" key="3">
    <source>
        <dbReference type="ARBA" id="ARBA00022692"/>
    </source>
</evidence>
<feature type="transmembrane region" description="Helical" evidence="6">
    <location>
        <begin position="183"/>
        <end position="204"/>
    </location>
</feature>
<reference evidence="7" key="1">
    <citation type="submission" date="2019-10" db="EMBL/GenBank/DDBJ databases">
        <authorList>
            <person name="Paulsen S."/>
        </authorList>
    </citation>
    <scope>NUCLEOTIDE SEQUENCE</scope>
    <source>
        <strain evidence="7">LMG 19692</strain>
    </source>
</reference>
<dbReference type="InterPro" id="IPR002781">
    <property type="entry name" value="TM_pro_TauE-like"/>
</dbReference>
<feature type="transmembrane region" description="Helical" evidence="6">
    <location>
        <begin position="85"/>
        <end position="104"/>
    </location>
</feature>
<evidence type="ECO:0000313" key="8">
    <source>
        <dbReference type="EMBL" id="WOX29835.1"/>
    </source>
</evidence>
<dbReference type="Proteomes" id="UP001304419">
    <property type="component" value="Chromosome 1"/>
</dbReference>
<comment type="similarity">
    <text evidence="2 6">Belongs to the 4-toluene sulfonate uptake permease (TSUP) (TC 2.A.102) family.</text>
</comment>
<name>A0A8I2H033_9GAMM</name>
<dbReference type="RefSeq" id="WP_039492618.1">
    <property type="nucleotide sequence ID" value="NZ_CBCSDF010000002.1"/>
</dbReference>
<dbReference type="EMBL" id="WEIA01000002">
    <property type="protein sequence ID" value="NLR20681.1"/>
    <property type="molecule type" value="Genomic_DNA"/>
</dbReference>
<dbReference type="PANTHER" id="PTHR43483:SF3">
    <property type="entry name" value="MEMBRANE TRANSPORTER PROTEIN HI_0806-RELATED"/>
    <property type="match status" value="1"/>
</dbReference>
<evidence type="ECO:0000256" key="2">
    <source>
        <dbReference type="ARBA" id="ARBA00009142"/>
    </source>
</evidence>
<dbReference type="PANTHER" id="PTHR43483">
    <property type="entry name" value="MEMBRANE TRANSPORTER PROTEIN HI_0806-RELATED"/>
    <property type="match status" value="1"/>
</dbReference>
<dbReference type="EMBL" id="CP137578">
    <property type="protein sequence ID" value="WOX29835.1"/>
    <property type="molecule type" value="Genomic_DNA"/>
</dbReference>
<organism evidence="7 9">
    <name type="scientific">Pseudoalteromonas maricaloris</name>
    <dbReference type="NCBI Taxonomy" id="184924"/>
    <lineage>
        <taxon>Bacteria</taxon>
        <taxon>Pseudomonadati</taxon>
        <taxon>Pseudomonadota</taxon>
        <taxon>Gammaproteobacteria</taxon>
        <taxon>Alteromonadales</taxon>
        <taxon>Pseudoalteromonadaceae</taxon>
        <taxon>Pseudoalteromonas</taxon>
    </lineage>
</organism>
<protein>
    <recommendedName>
        <fullName evidence="6">Probable membrane transporter protein</fullName>
    </recommendedName>
</protein>
<gene>
    <name evidence="7" type="ORF">F9Y85_04985</name>
    <name evidence="8" type="ORF">R5H13_06095</name>
</gene>
<feature type="transmembrane region" description="Helical" evidence="6">
    <location>
        <begin position="111"/>
        <end position="129"/>
    </location>
</feature>
<evidence type="ECO:0000256" key="4">
    <source>
        <dbReference type="ARBA" id="ARBA00022989"/>
    </source>
</evidence>
<evidence type="ECO:0000313" key="10">
    <source>
        <dbReference type="Proteomes" id="UP001304419"/>
    </source>
</evidence>
<feature type="transmembrane region" description="Helical" evidence="6">
    <location>
        <begin position="6"/>
        <end position="34"/>
    </location>
</feature>
<feature type="transmembrane region" description="Helical" evidence="6">
    <location>
        <begin position="250"/>
        <end position="268"/>
    </location>
</feature>
<evidence type="ECO:0000256" key="1">
    <source>
        <dbReference type="ARBA" id="ARBA00004141"/>
    </source>
</evidence>
<sequence>MENIILIVVLCALLGCAVGFLAGLLGIGGGLLIVPILSVILTKFNVIPTDQVVLVAIATSLASIIFTSTSSAKAHHKNDNVPWHIAPWVMLGVAVGALGSGFAAVMLPEKLVRIIFVVSVVGIALKMAWSSRRPPQSTRVIPQGPILAMLTSVTGALSAMIGIGGGALIVPLLTFFSVDMKKAIGCASASGIVIAIFGSFGYIASGSQHVDIEHGFLGFVYLPALFGIVATSWFMAPIGAKATHHLPVTTIKKVFAALLIVIAGNMLMN</sequence>
<reference evidence="8 10" key="2">
    <citation type="submission" date="2023-10" db="EMBL/GenBank/DDBJ databases">
        <title>To unveil natural product biosynthetic capacity in Pseudoalteromonas.</title>
        <authorList>
            <person name="Wang J."/>
        </authorList>
    </citation>
    <scope>NUCLEOTIDE SEQUENCE [LARGE SCALE GENOMIC DNA]</scope>
    <source>
        <strain evidence="8 10">DSM 15914</strain>
    </source>
</reference>
<dbReference type="AlphaFoldDB" id="A0A8I2H033"/>
<feature type="transmembrane region" description="Helical" evidence="6">
    <location>
        <begin position="149"/>
        <end position="176"/>
    </location>
</feature>
<feature type="transmembrane region" description="Helical" evidence="6">
    <location>
        <begin position="216"/>
        <end position="238"/>
    </location>
</feature>
<keyword evidence="10" id="KW-1185">Reference proteome</keyword>
<evidence type="ECO:0000256" key="5">
    <source>
        <dbReference type="ARBA" id="ARBA00023136"/>
    </source>
</evidence>
<keyword evidence="4 6" id="KW-1133">Transmembrane helix</keyword>
<dbReference type="Proteomes" id="UP000646877">
    <property type="component" value="Unassembled WGS sequence"/>
</dbReference>
<feature type="transmembrane region" description="Helical" evidence="6">
    <location>
        <begin position="46"/>
        <end position="65"/>
    </location>
</feature>
<dbReference type="Pfam" id="PF01925">
    <property type="entry name" value="TauE"/>
    <property type="match status" value="1"/>
</dbReference>
<dbReference type="GO" id="GO:0005886">
    <property type="term" value="C:plasma membrane"/>
    <property type="evidence" value="ECO:0007669"/>
    <property type="project" value="UniProtKB-SubCell"/>
</dbReference>